<feature type="chain" id="PRO_5035275296" description="5'-Nucleotidase C-terminal domain-containing protein" evidence="1">
    <location>
        <begin position="17"/>
        <end position="252"/>
    </location>
</feature>
<dbReference type="EMBL" id="BMIC01000002">
    <property type="protein sequence ID" value="GFZ86475.1"/>
    <property type="molecule type" value="Genomic_DNA"/>
</dbReference>
<name>A0A8J2TSH1_9FLAO</name>
<dbReference type="Pfam" id="PF02872">
    <property type="entry name" value="5_nucleotid_C"/>
    <property type="match status" value="1"/>
</dbReference>
<dbReference type="AlphaFoldDB" id="A0A8J2TSH1"/>
<dbReference type="RefSeq" id="WP_188605957.1">
    <property type="nucleotide sequence ID" value="NZ_BMIC01000002.1"/>
</dbReference>
<dbReference type="InterPro" id="IPR006179">
    <property type="entry name" value="5_nucleotidase/apyrase"/>
</dbReference>
<sequence length="252" mass="28455">MNLKTLLLLICIVAFASCKTKTHLYKIEGKQIAISDSLSSDIAIENYIKPYRDHVNGNLDSVLAYSVDTYSKNDGELNTAIGNLMADIVYKQANPVFKSRTGRDIDMVLLNHGGIRSIISKGNITSRTAYEIMPFENAIVVAKLPGAQIKELLEYLAAAKRAHPISQLKLTLDKDYNIESATLKNKPIDFTKTYYVATNDYLYNGGDHMDFFKKSDTLYVLDYKIRNALIDYFTETDTINPVIDDRFIKKNN</sequence>
<dbReference type="Proteomes" id="UP000598120">
    <property type="component" value="Unassembled WGS sequence"/>
</dbReference>
<protein>
    <recommendedName>
        <fullName evidence="2">5'-Nucleotidase C-terminal domain-containing protein</fullName>
    </recommendedName>
</protein>
<evidence type="ECO:0000256" key="1">
    <source>
        <dbReference type="SAM" id="SignalP"/>
    </source>
</evidence>
<gene>
    <name evidence="3" type="ORF">GCM10011531_17260</name>
</gene>
<dbReference type="PROSITE" id="PS51257">
    <property type="entry name" value="PROKAR_LIPOPROTEIN"/>
    <property type="match status" value="1"/>
</dbReference>
<dbReference type="GO" id="GO:0030288">
    <property type="term" value="C:outer membrane-bounded periplasmic space"/>
    <property type="evidence" value="ECO:0007669"/>
    <property type="project" value="TreeGrafter"/>
</dbReference>
<dbReference type="Gene3D" id="3.90.780.10">
    <property type="entry name" value="5'-Nucleotidase, C-terminal domain"/>
    <property type="match status" value="1"/>
</dbReference>
<feature type="domain" description="5'-Nucleotidase C-terminal" evidence="2">
    <location>
        <begin position="71"/>
        <end position="213"/>
    </location>
</feature>
<dbReference type="PANTHER" id="PTHR11575:SF24">
    <property type="entry name" value="5'-NUCLEOTIDASE"/>
    <property type="match status" value="1"/>
</dbReference>
<proteinExistence type="predicted"/>
<dbReference type="SUPFAM" id="SSF55816">
    <property type="entry name" value="5'-nucleotidase (syn. UDP-sugar hydrolase), C-terminal domain"/>
    <property type="match status" value="1"/>
</dbReference>
<reference evidence="3 4" key="1">
    <citation type="journal article" date="2014" name="Int. J. Syst. Evol. Microbiol.">
        <title>Complete genome sequence of Corynebacterium casei LMG S-19264T (=DSM 44701T), isolated from a smear-ripened cheese.</title>
        <authorList>
            <consortium name="US DOE Joint Genome Institute (JGI-PGF)"/>
            <person name="Walter F."/>
            <person name="Albersmeier A."/>
            <person name="Kalinowski J."/>
            <person name="Ruckert C."/>
        </authorList>
    </citation>
    <scope>NUCLEOTIDE SEQUENCE [LARGE SCALE GENOMIC DNA]</scope>
    <source>
        <strain evidence="3 4">CGMCC 1.15295</strain>
    </source>
</reference>
<keyword evidence="1" id="KW-0732">Signal</keyword>
<accession>A0A8J2TSH1</accession>
<keyword evidence="4" id="KW-1185">Reference proteome</keyword>
<evidence type="ECO:0000313" key="4">
    <source>
        <dbReference type="Proteomes" id="UP000598120"/>
    </source>
</evidence>
<dbReference type="GO" id="GO:0016787">
    <property type="term" value="F:hydrolase activity"/>
    <property type="evidence" value="ECO:0007669"/>
    <property type="project" value="InterPro"/>
</dbReference>
<dbReference type="GO" id="GO:0009166">
    <property type="term" value="P:nucleotide catabolic process"/>
    <property type="evidence" value="ECO:0007669"/>
    <property type="project" value="InterPro"/>
</dbReference>
<feature type="signal peptide" evidence="1">
    <location>
        <begin position="1"/>
        <end position="16"/>
    </location>
</feature>
<organism evidence="3 4">
    <name type="scientific">Aquaticitalea lipolytica</name>
    <dbReference type="NCBI Taxonomy" id="1247562"/>
    <lineage>
        <taxon>Bacteria</taxon>
        <taxon>Pseudomonadati</taxon>
        <taxon>Bacteroidota</taxon>
        <taxon>Flavobacteriia</taxon>
        <taxon>Flavobacteriales</taxon>
        <taxon>Flavobacteriaceae</taxon>
        <taxon>Aquaticitalea</taxon>
    </lineage>
</organism>
<dbReference type="PANTHER" id="PTHR11575">
    <property type="entry name" value="5'-NUCLEOTIDASE-RELATED"/>
    <property type="match status" value="1"/>
</dbReference>
<evidence type="ECO:0000313" key="3">
    <source>
        <dbReference type="EMBL" id="GFZ86475.1"/>
    </source>
</evidence>
<dbReference type="InterPro" id="IPR036907">
    <property type="entry name" value="5'-Nucleotdase_C_sf"/>
</dbReference>
<comment type="caution">
    <text evidence="3">The sequence shown here is derived from an EMBL/GenBank/DDBJ whole genome shotgun (WGS) entry which is preliminary data.</text>
</comment>
<dbReference type="InterPro" id="IPR008334">
    <property type="entry name" value="5'-Nucleotdase_C"/>
</dbReference>
<evidence type="ECO:0000259" key="2">
    <source>
        <dbReference type="Pfam" id="PF02872"/>
    </source>
</evidence>
<dbReference type="PRINTS" id="PR01607">
    <property type="entry name" value="APYRASEFAMLY"/>
</dbReference>